<proteinExistence type="predicted"/>
<dbReference type="Pfam" id="PF06972">
    <property type="entry name" value="GIP1_N"/>
    <property type="match status" value="1"/>
</dbReference>
<evidence type="ECO:0000313" key="3">
    <source>
        <dbReference type="EMBL" id="VDD04003.1"/>
    </source>
</evidence>
<name>A0A3P6BFC4_BRACM</name>
<dbReference type="InterPro" id="IPR009719">
    <property type="entry name" value="GIP1_N"/>
</dbReference>
<dbReference type="EMBL" id="LR031575">
    <property type="protein sequence ID" value="VDD04003.1"/>
    <property type="molecule type" value="Genomic_DNA"/>
</dbReference>
<protein>
    <recommendedName>
        <fullName evidence="2">GBF-interacting protein 1 N-terminal domain-containing protein</fullName>
    </recommendedName>
</protein>
<dbReference type="SUPFAM" id="SSF46934">
    <property type="entry name" value="UBA-like"/>
    <property type="match status" value="1"/>
</dbReference>
<organism evidence="3">
    <name type="scientific">Brassica campestris</name>
    <name type="common">Field mustard</name>
    <dbReference type="NCBI Taxonomy" id="3711"/>
    <lineage>
        <taxon>Eukaryota</taxon>
        <taxon>Viridiplantae</taxon>
        <taxon>Streptophyta</taxon>
        <taxon>Embryophyta</taxon>
        <taxon>Tracheophyta</taxon>
        <taxon>Spermatophyta</taxon>
        <taxon>Magnoliopsida</taxon>
        <taxon>eudicotyledons</taxon>
        <taxon>Gunneridae</taxon>
        <taxon>Pentapetalae</taxon>
        <taxon>rosids</taxon>
        <taxon>malvids</taxon>
        <taxon>Brassicales</taxon>
        <taxon>Brassicaceae</taxon>
        <taxon>Brassiceae</taxon>
        <taxon>Brassica</taxon>
    </lineage>
</organism>
<feature type="compositionally biased region" description="Basic and acidic residues" evidence="1">
    <location>
        <begin position="51"/>
        <end position="70"/>
    </location>
</feature>
<gene>
    <name evidence="3" type="ORF">BRAA08T33335Z</name>
</gene>
<dbReference type="InterPro" id="IPR009060">
    <property type="entry name" value="UBA-like_sf"/>
</dbReference>
<feature type="region of interest" description="Disordered" evidence="1">
    <location>
        <begin position="51"/>
        <end position="127"/>
    </location>
</feature>
<dbReference type="PANTHER" id="PTHR46445:SF9">
    <property type="entry name" value="GBF-INTERACTING PROTEIN 1 N-TERMINAL DOMAIN-CONTAINING PROTEIN"/>
    <property type="match status" value="1"/>
</dbReference>
<evidence type="ECO:0000259" key="2">
    <source>
        <dbReference type="Pfam" id="PF06972"/>
    </source>
</evidence>
<evidence type="ECO:0000256" key="1">
    <source>
        <dbReference type="SAM" id="MobiDB-lite"/>
    </source>
</evidence>
<feature type="domain" description="GBF-interacting protein 1 N-terminal" evidence="2">
    <location>
        <begin position="5"/>
        <end position="60"/>
    </location>
</feature>
<reference evidence="3" key="1">
    <citation type="submission" date="2018-11" db="EMBL/GenBank/DDBJ databases">
        <authorList>
            <consortium name="Genoscope - CEA"/>
            <person name="William W."/>
        </authorList>
    </citation>
    <scope>NUCLEOTIDE SEQUENCE</scope>
</reference>
<dbReference type="PANTHER" id="PTHR46445">
    <property type="entry name" value="RNA POLYMERASE II DEGRADATION FACTOR-LIKE PROTEIN (DUF1296)"/>
    <property type="match status" value="1"/>
</dbReference>
<dbReference type="AlphaFoldDB" id="A0A3P6BFC4"/>
<sequence length="169" mass="19129">MGSKDSVRKMIQSLKEIVNCSDSEIYTMLVECHMDPNETVIRLISQDAFQEVKSKRDEKKDTKDQAESSRRGIPNRGARNSAKSSYNTARGGGNKFNSNETRLAQRGKGARNHWAGSSAPNSDRPKTLKLRKQNQRVQLVQLLPFACQHQRINPLGPKLTPGRKLWLRL</sequence>
<accession>A0A3P6BFC4</accession>